<proteinExistence type="predicted"/>
<dbReference type="EMBL" id="LN902844">
    <property type="protein sequence ID" value="CDI98135.1"/>
    <property type="molecule type" value="Genomic_DNA"/>
</dbReference>
<dbReference type="Proteomes" id="UP000017246">
    <property type="component" value="Unassembled WGS sequence"/>
</dbReference>
<dbReference type="OrthoDB" id="6261321at2759"/>
<organism evidence="2 3">
    <name type="scientific">Echinococcus multilocularis</name>
    <name type="common">Fox tapeworm</name>
    <dbReference type="NCBI Taxonomy" id="6211"/>
    <lineage>
        <taxon>Eukaryota</taxon>
        <taxon>Metazoa</taxon>
        <taxon>Spiralia</taxon>
        <taxon>Lophotrochozoa</taxon>
        <taxon>Platyhelminthes</taxon>
        <taxon>Cestoda</taxon>
        <taxon>Eucestoda</taxon>
        <taxon>Cyclophyllidea</taxon>
        <taxon>Taeniidae</taxon>
        <taxon>Echinococcus</taxon>
    </lineage>
</organism>
<evidence type="ECO:0000313" key="3">
    <source>
        <dbReference type="Proteomes" id="UP000017246"/>
    </source>
</evidence>
<dbReference type="AlphaFoldDB" id="A0A087W0R3"/>
<evidence type="ECO:0000256" key="1">
    <source>
        <dbReference type="SAM" id="Coils"/>
    </source>
</evidence>
<accession>A0A087W0R3</accession>
<keyword evidence="3" id="KW-1185">Reference proteome</keyword>
<sequence length="157" mass="18174">MGTPGLSFSPLSRAIQHHTKERLRLEAQLKEIEARAALAEEELNATEKECSDARMKRIMLNETKQLLLNKLEAVNARNDRLQKIFTENQEAEHKLEVEMSKCQSQRELERNLLNGELLRLQNPIFTELIIRETEDFNIPEVDIEALQAKQPTIQKTV</sequence>
<reference evidence="2" key="1">
    <citation type="journal article" date="2013" name="Nature">
        <title>The genomes of four tapeworm species reveal adaptations to parasitism.</title>
        <authorList>
            <person name="Tsai I.J."/>
            <person name="Zarowiecki M."/>
            <person name="Holroyd N."/>
            <person name="Garciarrubio A."/>
            <person name="Sanchez-Flores A."/>
            <person name="Brooks K.L."/>
            <person name="Tracey A."/>
            <person name="Bobes R.J."/>
            <person name="Fragoso G."/>
            <person name="Sciutto E."/>
            <person name="Aslett M."/>
            <person name="Beasley H."/>
            <person name="Bennett H.M."/>
            <person name="Cai J."/>
            <person name="Camicia F."/>
            <person name="Clark R."/>
            <person name="Cucher M."/>
            <person name="De Silva N."/>
            <person name="Day T.A."/>
            <person name="Deplazes P."/>
            <person name="Estrada K."/>
            <person name="Fernandez C."/>
            <person name="Holland P.W."/>
            <person name="Hou J."/>
            <person name="Hu S."/>
            <person name="Huckvale T."/>
            <person name="Hung S.S."/>
            <person name="Kamenetzky L."/>
            <person name="Keane J.A."/>
            <person name="Kiss F."/>
            <person name="Koziol U."/>
            <person name="Lambert O."/>
            <person name="Liu K."/>
            <person name="Luo X."/>
            <person name="Luo Y."/>
            <person name="Macchiaroli N."/>
            <person name="Nichol S."/>
            <person name="Paps J."/>
            <person name="Parkinson J."/>
            <person name="Pouchkina-Stantcheva N."/>
            <person name="Riddiford N."/>
            <person name="Rosenzvit M."/>
            <person name="Salinas G."/>
            <person name="Wasmuth J.D."/>
            <person name="Zamanian M."/>
            <person name="Zheng Y."/>
            <person name="Cai X."/>
            <person name="Soberon X."/>
            <person name="Olson P.D."/>
            <person name="Laclette J.P."/>
            <person name="Brehm K."/>
            <person name="Berriman M."/>
            <person name="Garciarrubio A."/>
            <person name="Bobes R.J."/>
            <person name="Fragoso G."/>
            <person name="Sanchez-Flores A."/>
            <person name="Estrada K."/>
            <person name="Cevallos M.A."/>
            <person name="Morett E."/>
            <person name="Gonzalez V."/>
            <person name="Portillo T."/>
            <person name="Ochoa-Leyva A."/>
            <person name="Jose M.V."/>
            <person name="Sciutto E."/>
            <person name="Landa A."/>
            <person name="Jimenez L."/>
            <person name="Valdes V."/>
            <person name="Carrero J.C."/>
            <person name="Larralde C."/>
            <person name="Morales-Montor J."/>
            <person name="Limon-Lason J."/>
            <person name="Soberon X."/>
            <person name="Laclette J.P."/>
        </authorList>
    </citation>
    <scope>NUCLEOTIDE SEQUENCE [LARGE SCALE GENOMIC DNA]</scope>
</reference>
<gene>
    <name evidence="2" type="ORF">EmuJ_000196000</name>
</gene>
<evidence type="ECO:0000313" key="2">
    <source>
        <dbReference type="EMBL" id="CDI98135.1"/>
    </source>
</evidence>
<protein>
    <submittedName>
        <fullName evidence="2">Expressed protein</fullName>
    </submittedName>
</protein>
<keyword evidence="1" id="KW-0175">Coiled coil</keyword>
<reference evidence="2" key="2">
    <citation type="submission" date="2015-11" db="EMBL/GenBank/DDBJ databases">
        <authorList>
            <person name="Zhang Y."/>
            <person name="Guo Z."/>
        </authorList>
    </citation>
    <scope>NUCLEOTIDE SEQUENCE</scope>
</reference>
<feature type="coiled-coil region" evidence="1">
    <location>
        <begin position="15"/>
        <end position="84"/>
    </location>
</feature>
<name>A0A087W0R3_ECHMU</name>